<dbReference type="InterPro" id="IPR006528">
    <property type="entry name" value="Phage_head_morphogenesis_dom"/>
</dbReference>
<evidence type="ECO:0000259" key="1">
    <source>
        <dbReference type="Pfam" id="PF04233"/>
    </source>
</evidence>
<dbReference type="Gene3D" id="3.40.390.10">
    <property type="entry name" value="Collagenase (Catalytic Domain)"/>
    <property type="match status" value="1"/>
</dbReference>
<dbReference type="InterPro" id="IPR024079">
    <property type="entry name" value="MetalloPept_cat_dom_sf"/>
</dbReference>
<dbReference type="SUPFAM" id="SSF55486">
    <property type="entry name" value="Metalloproteases ('zincins'), catalytic domain"/>
    <property type="match status" value="1"/>
</dbReference>
<evidence type="ECO:0000313" key="2">
    <source>
        <dbReference type="EMBL" id="MFK4751456.1"/>
    </source>
</evidence>
<reference evidence="2 3" key="1">
    <citation type="submission" date="2024-03" db="EMBL/GenBank/DDBJ databases">
        <title>High-quality draft genome sequence of Oceanobacter sp. wDCs-4.</title>
        <authorList>
            <person name="Dong C."/>
        </authorList>
    </citation>
    <scope>NUCLEOTIDE SEQUENCE [LARGE SCALE GENOMIC DNA]</scope>
    <source>
        <strain evidence="3">wDCs-4</strain>
    </source>
</reference>
<dbReference type="EMBL" id="JBBKTX010000003">
    <property type="protein sequence ID" value="MFK4751456.1"/>
    <property type="molecule type" value="Genomic_DNA"/>
</dbReference>
<sequence>MAGVQGEYRFPGSPPKEALAWFRAKGYQPGFDYRDVWKEQHSHAFTVAKAMKMDVLTDIRAALDQALAEGKTFEQFQKELTPKLQEKGWWGKQDVVDPTTGEVINAQLGSPRRLRTIYNTNLRTARSAGQWQRIQRSKRVMPYLVYELGPSEKHRAEHVSWAGILLPADDPWWQTHYPPNGWGCKCRIRQVGQREYERLKASGDYLTTAPAINTKSWTNGRTGEVLQVPRGIDPGWDYNPGMHQGKGLAENEQRSKTVMDKALAAPMPKPEFQPQKTTKSATKWATDNNLADYADYAGIKPEVANAWNESLFDHLQEFPALRDNQKFIGTGQAQFQRLYDIRVERVVQMATEKGIDEGLAIRWAKREIKKKKVPGDTYAHSWTQPDVGGIAINKAWGKDPERFKLALANDVASQHHPIGCSSIRSVVDHELAHQIDDLLKLDKDPEVQRLFTQARQAGIENEVSRYANKNIKEFIAECWAESLNNPAPRHYARRIAAIVRDRYRRQFGSGSE</sequence>
<proteinExistence type="predicted"/>
<protein>
    <submittedName>
        <fullName evidence="2">Phage minor head protein</fullName>
    </submittedName>
</protein>
<evidence type="ECO:0000313" key="3">
    <source>
        <dbReference type="Proteomes" id="UP001620597"/>
    </source>
</evidence>
<gene>
    <name evidence="2" type="ORF">WG929_03435</name>
</gene>
<feature type="domain" description="Phage head morphogenesis" evidence="1">
    <location>
        <begin position="58"/>
        <end position="188"/>
    </location>
</feature>
<accession>A0ABW8NET6</accession>
<name>A0ABW8NET6_9GAMM</name>
<keyword evidence="3" id="KW-1185">Reference proteome</keyword>
<organism evidence="2 3">
    <name type="scientific">Oceanobacter antarcticus</name>
    <dbReference type="NCBI Taxonomy" id="3133425"/>
    <lineage>
        <taxon>Bacteria</taxon>
        <taxon>Pseudomonadati</taxon>
        <taxon>Pseudomonadota</taxon>
        <taxon>Gammaproteobacteria</taxon>
        <taxon>Oceanospirillales</taxon>
        <taxon>Oceanospirillaceae</taxon>
        <taxon>Oceanobacter</taxon>
    </lineage>
</organism>
<comment type="caution">
    <text evidence="2">The sequence shown here is derived from an EMBL/GenBank/DDBJ whole genome shotgun (WGS) entry which is preliminary data.</text>
</comment>
<dbReference type="Pfam" id="PF04233">
    <property type="entry name" value="Phage_Mu_F"/>
    <property type="match status" value="1"/>
</dbReference>
<dbReference type="RefSeq" id="WP_416204913.1">
    <property type="nucleotide sequence ID" value="NZ_JBBKTX010000003.1"/>
</dbReference>
<dbReference type="Proteomes" id="UP001620597">
    <property type="component" value="Unassembled WGS sequence"/>
</dbReference>